<comment type="similarity">
    <text evidence="1">Belongs to the ABC transporter superfamily.</text>
</comment>
<dbReference type="Gene3D" id="3.40.50.300">
    <property type="entry name" value="P-loop containing nucleotide triphosphate hydrolases"/>
    <property type="match status" value="1"/>
</dbReference>
<evidence type="ECO:0000256" key="3">
    <source>
        <dbReference type="ARBA" id="ARBA00022741"/>
    </source>
</evidence>
<comment type="caution">
    <text evidence="7">The sequence shown here is derived from an EMBL/GenBank/DDBJ whole genome shotgun (WGS) entry which is preliminary data.</text>
</comment>
<dbReference type="InterPro" id="IPR050166">
    <property type="entry name" value="ABC_transporter_ATP-bind"/>
</dbReference>
<dbReference type="InterPro" id="IPR027417">
    <property type="entry name" value="P-loop_NTPase"/>
</dbReference>
<dbReference type="GO" id="GO:0005524">
    <property type="term" value="F:ATP binding"/>
    <property type="evidence" value="ECO:0007669"/>
    <property type="project" value="UniProtKB-KW"/>
</dbReference>
<keyword evidence="8" id="KW-1185">Reference proteome</keyword>
<dbReference type="Pfam" id="PF00005">
    <property type="entry name" value="ABC_tran"/>
    <property type="match status" value="1"/>
</dbReference>
<dbReference type="AlphaFoldDB" id="A0A839SU21"/>
<dbReference type="GO" id="GO:0016887">
    <property type="term" value="F:ATP hydrolysis activity"/>
    <property type="evidence" value="ECO:0007669"/>
    <property type="project" value="InterPro"/>
</dbReference>
<evidence type="ECO:0000256" key="5">
    <source>
        <dbReference type="SAM" id="MobiDB-lite"/>
    </source>
</evidence>
<keyword evidence="2" id="KW-0813">Transport</keyword>
<dbReference type="EMBL" id="JACHXA010000004">
    <property type="protein sequence ID" value="MBB3065489.1"/>
    <property type="molecule type" value="Genomic_DNA"/>
</dbReference>
<dbReference type="PROSITE" id="PS00211">
    <property type="entry name" value="ABC_TRANSPORTER_1"/>
    <property type="match status" value="1"/>
</dbReference>
<protein>
    <submittedName>
        <fullName evidence="7">Putative hydroxymethylpyrimidine transport system ATP-binding protein</fullName>
    </submittedName>
</protein>
<feature type="domain" description="ABC transporter" evidence="6">
    <location>
        <begin position="17"/>
        <end position="244"/>
    </location>
</feature>
<evidence type="ECO:0000256" key="4">
    <source>
        <dbReference type="ARBA" id="ARBA00022840"/>
    </source>
</evidence>
<dbReference type="PANTHER" id="PTHR42788:SF19">
    <property type="entry name" value="ALIPHATIC SULFONATES IMPORT ATP-BINDING PROTEIN SSUB 2"/>
    <property type="match status" value="1"/>
</dbReference>
<dbReference type="PROSITE" id="PS50893">
    <property type="entry name" value="ABC_TRANSPORTER_2"/>
    <property type="match status" value="1"/>
</dbReference>
<keyword evidence="4 7" id="KW-0067">ATP-binding</keyword>
<organism evidence="7 8">
    <name type="scientific">Limibacillus halophilus</name>
    <dbReference type="NCBI Taxonomy" id="1579333"/>
    <lineage>
        <taxon>Bacteria</taxon>
        <taxon>Pseudomonadati</taxon>
        <taxon>Pseudomonadota</taxon>
        <taxon>Alphaproteobacteria</taxon>
        <taxon>Rhodospirillales</taxon>
        <taxon>Rhodovibrionaceae</taxon>
        <taxon>Limibacillus</taxon>
    </lineage>
</organism>
<keyword evidence="3" id="KW-0547">Nucleotide-binding</keyword>
<gene>
    <name evidence="7" type="ORF">FHR98_001776</name>
</gene>
<dbReference type="RefSeq" id="WP_183416313.1">
    <property type="nucleotide sequence ID" value="NZ_JACHXA010000004.1"/>
</dbReference>
<dbReference type="InterPro" id="IPR003439">
    <property type="entry name" value="ABC_transporter-like_ATP-bd"/>
</dbReference>
<accession>A0A839SU21</accession>
<dbReference type="Proteomes" id="UP000581135">
    <property type="component" value="Unassembled WGS sequence"/>
</dbReference>
<name>A0A839SU21_9PROT</name>
<evidence type="ECO:0000313" key="8">
    <source>
        <dbReference type="Proteomes" id="UP000581135"/>
    </source>
</evidence>
<dbReference type="SUPFAM" id="SSF52540">
    <property type="entry name" value="P-loop containing nucleoside triphosphate hydrolases"/>
    <property type="match status" value="1"/>
</dbReference>
<dbReference type="PANTHER" id="PTHR42788">
    <property type="entry name" value="TAURINE IMPORT ATP-BINDING PROTEIN-RELATED"/>
    <property type="match status" value="1"/>
</dbReference>
<dbReference type="SMART" id="SM00382">
    <property type="entry name" value="AAA"/>
    <property type="match status" value="1"/>
</dbReference>
<evidence type="ECO:0000259" key="6">
    <source>
        <dbReference type="PROSITE" id="PS50893"/>
    </source>
</evidence>
<feature type="compositionally biased region" description="Basic and acidic residues" evidence="5">
    <location>
        <begin position="9"/>
        <end position="19"/>
    </location>
</feature>
<proteinExistence type="inferred from homology"/>
<evidence type="ECO:0000256" key="1">
    <source>
        <dbReference type="ARBA" id="ARBA00005417"/>
    </source>
</evidence>
<sequence>MQTQAAKHHSNERAPDVHLTDGTLSFQGEPLFTGLQLTLPAAQTTCLLGPSGIGKSSLLRLLAGLGDAAMGNVRDSDGASLEGRLSYMAQQDLLLPWLTTLQNVCLGHRLRYGKGGKDTRTAEMRALELLRAVGLADAAGKRPAALSGGMRQRAALARTLFENQPFVLMDEPFSAVDAITRLELQELAANLLKGRTVLLVTHDPLEALRLGDSILIMSGRPATLESFPIPAEPAPRNPRSVDILAAQSALLNRLLLARDRP</sequence>
<dbReference type="InterPro" id="IPR017871">
    <property type="entry name" value="ABC_transporter-like_CS"/>
</dbReference>
<evidence type="ECO:0000256" key="2">
    <source>
        <dbReference type="ARBA" id="ARBA00022448"/>
    </source>
</evidence>
<dbReference type="InterPro" id="IPR003593">
    <property type="entry name" value="AAA+_ATPase"/>
</dbReference>
<evidence type="ECO:0000313" key="7">
    <source>
        <dbReference type="EMBL" id="MBB3065489.1"/>
    </source>
</evidence>
<reference evidence="7 8" key="1">
    <citation type="submission" date="2020-08" db="EMBL/GenBank/DDBJ databases">
        <title>Genomic Encyclopedia of Type Strains, Phase III (KMG-III): the genomes of soil and plant-associated and newly described type strains.</title>
        <authorList>
            <person name="Whitman W."/>
        </authorList>
    </citation>
    <scope>NUCLEOTIDE SEQUENCE [LARGE SCALE GENOMIC DNA]</scope>
    <source>
        <strain evidence="7 8">CECT 8803</strain>
    </source>
</reference>
<feature type="region of interest" description="Disordered" evidence="5">
    <location>
        <begin position="1"/>
        <end position="20"/>
    </location>
</feature>